<keyword evidence="8" id="KW-1185">Reference proteome</keyword>
<dbReference type="GO" id="GO:0046872">
    <property type="term" value="F:metal ion binding"/>
    <property type="evidence" value="ECO:0007669"/>
    <property type="project" value="UniProtKB-KW"/>
</dbReference>
<proteinExistence type="inferred from homology"/>
<accession>A0A2Z2I1J7</accession>
<keyword evidence="3" id="KW-0479">Metal-binding</keyword>
<dbReference type="SUPFAM" id="SSF50129">
    <property type="entry name" value="GroES-like"/>
    <property type="match status" value="1"/>
</dbReference>
<feature type="domain" description="Alcohol dehydrogenase-like C-terminal" evidence="6">
    <location>
        <begin position="180"/>
        <end position="279"/>
    </location>
</feature>
<evidence type="ECO:0000313" key="8">
    <source>
        <dbReference type="Proteomes" id="UP000250088"/>
    </source>
</evidence>
<dbReference type="Pfam" id="PF00107">
    <property type="entry name" value="ADH_zinc_N"/>
    <property type="match status" value="1"/>
</dbReference>
<dbReference type="Gene3D" id="3.40.50.720">
    <property type="entry name" value="NAD(P)-binding Rossmann-like Domain"/>
    <property type="match status" value="1"/>
</dbReference>
<evidence type="ECO:0000256" key="2">
    <source>
        <dbReference type="ARBA" id="ARBA00008072"/>
    </source>
</evidence>
<keyword evidence="4" id="KW-0862">Zinc</keyword>
<keyword evidence="5" id="KW-0560">Oxidoreductase</keyword>
<comment type="cofactor">
    <cofactor evidence="1">
        <name>Zn(2+)</name>
        <dbReference type="ChEBI" id="CHEBI:29105"/>
    </cofactor>
</comment>
<dbReference type="GeneID" id="32893553"/>
<dbReference type="SUPFAM" id="SSF51735">
    <property type="entry name" value="NAD(P)-binding Rossmann-fold domains"/>
    <property type="match status" value="1"/>
</dbReference>
<evidence type="ECO:0000256" key="4">
    <source>
        <dbReference type="ARBA" id="ARBA00022833"/>
    </source>
</evidence>
<dbReference type="CDD" id="cd08255">
    <property type="entry name" value="2-desacetyl-2-hydroxyethyl_bacteriochlorophyllide_like"/>
    <property type="match status" value="1"/>
</dbReference>
<sequence>MDEEAEPQQRTVTFTGPRTAVVERGPVPEPGPGEVLVEAAVSAISAGTEGLLYRDEAPTELPADESIDALEGDLSYPLSYGYAVVGRVRAVGAEVSASWLDRRVFAYNPHESHFLADPADLVPVPETVSTETAALFANVESAVTFVLDGEPLLGERAVVLGQGVVGLLTTGILAQTPLDSLVTVDLHAKRRRLSERLGADRAIPPAEDPAAVLTSTGDERADLTYELTGCPDALDDAIAATGYDGRVIVGSWYGRTPVSVDLGGRFHRDRIDVRSSQVSTIAPRHRGRYDRERRHEIAWNWLKRLDLEPLVTHRVPVESAGEAYRLLEERPEETLQVLVTYDGSSGIESS</sequence>
<reference evidence="8" key="1">
    <citation type="submission" date="2017-02" db="EMBL/GenBank/DDBJ databases">
        <title>Natronthermophilus aegyptiacus gen. nov.,sp. nov., an aerobic, extremely halophilic alkalithermophilic archaeon isolated from the athalassohaline Wadi An Natrun, Egypt.</title>
        <authorList>
            <person name="Zhao B."/>
        </authorList>
    </citation>
    <scope>NUCLEOTIDE SEQUENCE [LARGE SCALE GENOMIC DNA]</scope>
    <source>
        <strain evidence="8">JW/NM-HA 15</strain>
    </source>
</reference>
<comment type="similarity">
    <text evidence="2">Belongs to the zinc-containing alcohol dehydrogenase family.</text>
</comment>
<dbReference type="PANTHER" id="PTHR43350">
    <property type="entry name" value="NAD-DEPENDENT ALCOHOL DEHYDROGENASE"/>
    <property type="match status" value="1"/>
</dbReference>
<evidence type="ECO:0000256" key="5">
    <source>
        <dbReference type="ARBA" id="ARBA00023002"/>
    </source>
</evidence>
<dbReference type="InterPro" id="IPR013149">
    <property type="entry name" value="ADH-like_C"/>
</dbReference>
<dbReference type="OrthoDB" id="168897at2157"/>
<dbReference type="GO" id="GO:0016491">
    <property type="term" value="F:oxidoreductase activity"/>
    <property type="evidence" value="ECO:0007669"/>
    <property type="project" value="UniProtKB-KW"/>
</dbReference>
<protein>
    <submittedName>
        <fullName evidence="7">Oxidoreductase</fullName>
    </submittedName>
</protein>
<dbReference type="KEGG" id="naj:B1756_05705"/>
<dbReference type="Gene3D" id="3.90.180.10">
    <property type="entry name" value="Medium-chain alcohol dehydrogenases, catalytic domain"/>
    <property type="match status" value="2"/>
</dbReference>
<dbReference type="Proteomes" id="UP000250088">
    <property type="component" value="Chromosome"/>
</dbReference>
<dbReference type="InterPro" id="IPR036291">
    <property type="entry name" value="NAD(P)-bd_dom_sf"/>
</dbReference>
<organism evidence="7 8">
    <name type="scientific">Natrarchaeobaculum aegyptiacum</name>
    <dbReference type="NCBI Taxonomy" id="745377"/>
    <lineage>
        <taxon>Archaea</taxon>
        <taxon>Methanobacteriati</taxon>
        <taxon>Methanobacteriota</taxon>
        <taxon>Stenosarchaea group</taxon>
        <taxon>Halobacteria</taxon>
        <taxon>Halobacteriales</taxon>
        <taxon>Natrialbaceae</taxon>
        <taxon>Natrarchaeobaculum</taxon>
    </lineage>
</organism>
<evidence type="ECO:0000259" key="6">
    <source>
        <dbReference type="Pfam" id="PF00107"/>
    </source>
</evidence>
<dbReference type="AlphaFoldDB" id="A0A2Z2I1J7"/>
<dbReference type="EMBL" id="CP019893">
    <property type="protein sequence ID" value="ARS91704.1"/>
    <property type="molecule type" value="Genomic_DNA"/>
</dbReference>
<dbReference type="InterPro" id="IPR011032">
    <property type="entry name" value="GroES-like_sf"/>
</dbReference>
<evidence type="ECO:0000313" key="7">
    <source>
        <dbReference type="EMBL" id="ARS91704.1"/>
    </source>
</evidence>
<name>A0A2Z2I1J7_9EURY</name>
<dbReference type="RefSeq" id="WP_186336533.1">
    <property type="nucleotide sequence ID" value="NZ_CP019893.1"/>
</dbReference>
<evidence type="ECO:0000256" key="1">
    <source>
        <dbReference type="ARBA" id="ARBA00001947"/>
    </source>
</evidence>
<evidence type="ECO:0000256" key="3">
    <source>
        <dbReference type="ARBA" id="ARBA00022723"/>
    </source>
</evidence>
<dbReference type="PANTHER" id="PTHR43350:SF19">
    <property type="entry name" value="D-GULOSIDE 3-DEHYDROGENASE"/>
    <property type="match status" value="1"/>
</dbReference>
<gene>
    <name evidence="7" type="ORF">B1756_05705</name>
</gene>